<dbReference type="PANTHER" id="PTHR43358:SF4">
    <property type="entry name" value="ALPHA_BETA HYDROLASE FOLD-1 DOMAIN-CONTAINING PROTEIN"/>
    <property type="match status" value="1"/>
</dbReference>
<evidence type="ECO:0000313" key="5">
    <source>
        <dbReference type="EMBL" id="MBV7390095.1"/>
    </source>
</evidence>
<name>A0ABS6TB23_9ENTE</name>
<feature type="signal peptide" evidence="1">
    <location>
        <begin position="1"/>
        <end position="27"/>
    </location>
</feature>
<protein>
    <submittedName>
        <fullName evidence="5">Ig-like domain-containing protein</fullName>
    </submittedName>
</protein>
<dbReference type="Proteomes" id="UP000774130">
    <property type="component" value="Unassembled WGS sequence"/>
</dbReference>
<evidence type="ECO:0000259" key="2">
    <source>
        <dbReference type="Pfam" id="PF00326"/>
    </source>
</evidence>
<organism evidence="5 6">
    <name type="scientific">Enterococcus alishanensis</name>
    <dbReference type="NCBI Taxonomy" id="1303817"/>
    <lineage>
        <taxon>Bacteria</taxon>
        <taxon>Bacillati</taxon>
        <taxon>Bacillota</taxon>
        <taxon>Bacilli</taxon>
        <taxon>Lactobacillales</taxon>
        <taxon>Enterococcaceae</taxon>
        <taxon>Enterococcus</taxon>
    </lineage>
</organism>
<dbReference type="InterPro" id="IPR011081">
    <property type="entry name" value="Big_4"/>
</dbReference>
<evidence type="ECO:0000259" key="4">
    <source>
        <dbReference type="Pfam" id="PF18885"/>
    </source>
</evidence>
<proteinExistence type="predicted"/>
<feature type="domain" description="Bacterial Ig-like" evidence="3">
    <location>
        <begin position="397"/>
        <end position="442"/>
    </location>
</feature>
<dbReference type="InterPro" id="IPR052920">
    <property type="entry name" value="DNA-binding_regulatory"/>
</dbReference>
<keyword evidence="6" id="KW-1185">Reference proteome</keyword>
<evidence type="ECO:0000313" key="6">
    <source>
        <dbReference type="Proteomes" id="UP000774130"/>
    </source>
</evidence>
<evidence type="ECO:0000256" key="1">
    <source>
        <dbReference type="SAM" id="SignalP"/>
    </source>
</evidence>
<feature type="domain" description="Peptidase S9 prolyl oligopeptidase catalytic" evidence="2">
    <location>
        <begin position="169"/>
        <end position="376"/>
    </location>
</feature>
<feature type="domain" description="DUF5648" evidence="4">
    <location>
        <begin position="567"/>
        <end position="695"/>
    </location>
</feature>
<dbReference type="Pfam" id="PF18885">
    <property type="entry name" value="DUF5648"/>
    <property type="match status" value="1"/>
</dbReference>
<evidence type="ECO:0000259" key="3">
    <source>
        <dbReference type="Pfam" id="PF07532"/>
    </source>
</evidence>
<sequence length="696" mass="78893">MKRNIGLLLIACCFLSLQTAYSSQTFADEKADVNSEQKMNELKQELEQAGVKGDNVPLTADGQLPDALIDLVINFVFLADNPILNFNENIEISENPEEGSRDWYTKNWYQSLDNISIRTIETTETYHDSSGNQVTHPIKLTGRYIDNKSDTTAILHHGYRANWNDLIRQAKIFAEDGFNVLIISSRGLNGSEGKYLSFGYYEQDDLNLWIDNEVNQTSSDQRIILMGLSMGASVTMMSQKNPHPNVAAYIEDSGYDVLFNGDTSGFDEVFEQFPFLDFIDPEQLAEQVSRRTKALLGFRLEEIAPIDSLQNSIPKLFIHGRADTGTPVSVAEELYAKSQGYKELLTVEGAEHAASYEADPELYTQTLQAFLDKVLSRNISSFNQTEQHILTGQTVDTLNLPKNVTMTLDDGRQQEVSVSKWDTKNYDEKVPGKYTFTGEIENSDVTIKNPKNLQPTVTIISHPRPEKISILNNELEISQGNQLSINSEILDGNQKPITDSWITNQIKYQLVSKTADLTNNPSATIDETGLIDTQENTATGDYNLTILFNEEIKKEITVKITSNGQNLYRLYNPNTGEHFYTLSTKEKNHLISIGWHDEKNAWMTPTSGKEVWRLYNPNSGEHFYTANKDEYNQLGNIGWRQEGIAFYSAESNGQPIYRVYNKNQTAFNHHYTSNVEERDHLLRLDWQNEGVAFYGK</sequence>
<gene>
    <name evidence="5" type="ORF">KUA55_05335</name>
</gene>
<dbReference type="Pfam" id="PF07532">
    <property type="entry name" value="Big_4"/>
    <property type="match status" value="1"/>
</dbReference>
<comment type="caution">
    <text evidence="5">The sequence shown here is derived from an EMBL/GenBank/DDBJ whole genome shotgun (WGS) entry which is preliminary data.</text>
</comment>
<dbReference type="RefSeq" id="WP_218325148.1">
    <property type="nucleotide sequence ID" value="NZ_JAHUZB010000002.1"/>
</dbReference>
<reference evidence="5 6" key="1">
    <citation type="submission" date="2021-06" db="EMBL/GenBank/DDBJ databases">
        <title>Enterococcus alishanensis sp. nov., a novel lactic acid bacterium isolated from fresh coffee beans.</title>
        <authorList>
            <person name="Chen Y.-S."/>
        </authorList>
    </citation>
    <scope>NUCLEOTIDE SEQUENCE [LARGE SCALE GENOMIC DNA]</scope>
    <source>
        <strain evidence="5 6">ALS3</strain>
    </source>
</reference>
<dbReference type="Pfam" id="PF00326">
    <property type="entry name" value="Peptidase_S9"/>
    <property type="match status" value="1"/>
</dbReference>
<keyword evidence="1" id="KW-0732">Signal</keyword>
<feature type="chain" id="PRO_5045094068" evidence="1">
    <location>
        <begin position="28"/>
        <end position="696"/>
    </location>
</feature>
<dbReference type="InterPro" id="IPR001375">
    <property type="entry name" value="Peptidase_S9_cat"/>
</dbReference>
<dbReference type="InterPro" id="IPR043708">
    <property type="entry name" value="DUF5648"/>
</dbReference>
<accession>A0ABS6TB23</accession>
<dbReference type="PANTHER" id="PTHR43358">
    <property type="entry name" value="ALPHA/BETA-HYDROLASE"/>
    <property type="match status" value="1"/>
</dbReference>
<dbReference type="EMBL" id="JAHUZB010000002">
    <property type="protein sequence ID" value="MBV7390095.1"/>
    <property type="molecule type" value="Genomic_DNA"/>
</dbReference>